<keyword evidence="6" id="KW-1185">Reference proteome</keyword>
<evidence type="ECO:0000256" key="1">
    <source>
        <dbReference type="ARBA" id="ARBA00006484"/>
    </source>
</evidence>
<dbReference type="EC" id="1.1.1.100" evidence="2"/>
<comment type="similarity">
    <text evidence="1 4">Belongs to the short-chain dehydrogenases/reductases (SDR) family.</text>
</comment>
<dbReference type="PRINTS" id="PR00080">
    <property type="entry name" value="SDRFAMILY"/>
</dbReference>
<dbReference type="SUPFAM" id="SSF51735">
    <property type="entry name" value="NAD(P)-binding Rossmann-fold domains"/>
    <property type="match status" value="1"/>
</dbReference>
<reference evidence="5" key="1">
    <citation type="submission" date="2009-08" db="EMBL/GenBank/DDBJ databases">
        <title>Annotation of Salpingoeca rosetta.</title>
        <authorList>
            <consortium name="The Broad Institute Genome Sequencing Platform"/>
            <person name="Russ C."/>
            <person name="Cuomo C."/>
            <person name="Burger G."/>
            <person name="Gray M.W."/>
            <person name="Holland P.W.H."/>
            <person name="King N."/>
            <person name="Lang F.B.F."/>
            <person name="Roger A.J."/>
            <person name="Ruiz-Trillo I."/>
            <person name="Young S.K."/>
            <person name="Zeng Q."/>
            <person name="Gargeya S."/>
            <person name="Alvarado L."/>
            <person name="Berlin A."/>
            <person name="Chapman S.B."/>
            <person name="Chen Z."/>
            <person name="Freedman E."/>
            <person name="Gellesch M."/>
            <person name="Goldberg J."/>
            <person name="Griggs A."/>
            <person name="Gujja S."/>
            <person name="Heilman E."/>
            <person name="Heiman D."/>
            <person name="Howarth C."/>
            <person name="Mehta T."/>
            <person name="Neiman D."/>
            <person name="Pearson M."/>
            <person name="Roberts A."/>
            <person name="Saif S."/>
            <person name="Shea T."/>
            <person name="Shenoy N."/>
            <person name="Sisk P."/>
            <person name="Stolte C."/>
            <person name="Sykes S."/>
            <person name="White J."/>
            <person name="Yandava C."/>
            <person name="Haas B."/>
            <person name="Nusbaum C."/>
            <person name="Birren B."/>
        </authorList>
    </citation>
    <scope>NUCLEOTIDE SEQUENCE [LARGE SCALE GENOMIC DNA]</scope>
    <source>
        <strain evidence="5">ATCC 50818</strain>
    </source>
</reference>
<dbReference type="GeneID" id="16070057"/>
<gene>
    <name evidence="5" type="ORF">PTSG_09253</name>
</gene>
<dbReference type="Proteomes" id="UP000007799">
    <property type="component" value="Unassembled WGS sequence"/>
</dbReference>
<evidence type="ECO:0000313" key="5">
    <source>
        <dbReference type="EMBL" id="EGD78559.1"/>
    </source>
</evidence>
<evidence type="ECO:0000256" key="2">
    <source>
        <dbReference type="ARBA" id="ARBA00012948"/>
    </source>
</evidence>
<dbReference type="PRINTS" id="PR00081">
    <property type="entry name" value="GDHRDH"/>
</dbReference>
<dbReference type="InterPro" id="IPR011294">
    <property type="entry name" value="3-OHbutyrate_DH"/>
</dbReference>
<comment type="catalytic activity">
    <reaction evidence="3">
        <text>a (3R)-hydroxyacyl-[ACP] + NADP(+) = a 3-oxoacyl-[ACP] + NADPH + H(+)</text>
        <dbReference type="Rhea" id="RHEA:17397"/>
        <dbReference type="Rhea" id="RHEA-COMP:9916"/>
        <dbReference type="Rhea" id="RHEA-COMP:9945"/>
        <dbReference type="ChEBI" id="CHEBI:15378"/>
        <dbReference type="ChEBI" id="CHEBI:57783"/>
        <dbReference type="ChEBI" id="CHEBI:58349"/>
        <dbReference type="ChEBI" id="CHEBI:78776"/>
        <dbReference type="ChEBI" id="CHEBI:78827"/>
        <dbReference type="EC" id="1.1.1.100"/>
    </reaction>
</comment>
<protein>
    <recommendedName>
        <fullName evidence="2">3-oxoacyl-[acyl-carrier-protein] reductase</fullName>
        <ecNumber evidence="2">1.1.1.100</ecNumber>
    </recommendedName>
</protein>
<dbReference type="KEGG" id="sre:PTSG_09253"/>
<evidence type="ECO:0000256" key="4">
    <source>
        <dbReference type="RuleBase" id="RU000363"/>
    </source>
</evidence>
<sequence length="257" mass="27238">MAGHAVRRVLVTGAGSGIGRGVASFLASKGHHVYVTDLNIDPAMAVVDEIVAKGGSASAHQLDAGNVESIESVIRGLQEKPNVLVNNAGIQHVSTLEEFPMDKWQKLVDVMLVGVAALTKAVLPTMRDEGYGRVINIGSVHSLVGSPGKSAYVAAKHGLIGFSKVMALETGNSNITVNTLCPAYVRTPLVENQVADQAKLHGISEEEVIKNIMLRPMPKGRFIEVEELAGTCDFLMSDYARNITAQAIALDGGWTAQ</sequence>
<dbReference type="PANTHER" id="PTHR42879:SF2">
    <property type="entry name" value="3-OXOACYL-[ACYL-CARRIER-PROTEIN] REDUCTASE FABG"/>
    <property type="match status" value="1"/>
</dbReference>
<dbReference type="NCBIfam" id="NF009093">
    <property type="entry name" value="PRK12429.1"/>
    <property type="match status" value="1"/>
</dbReference>
<dbReference type="FunCoup" id="F2UN60">
    <property type="interactions" value="447"/>
</dbReference>
<proteinExistence type="inferred from homology"/>
<accession>F2UN60</accession>
<dbReference type="PROSITE" id="PS00061">
    <property type="entry name" value="ADH_SHORT"/>
    <property type="match status" value="1"/>
</dbReference>
<organism evidence="6">
    <name type="scientific">Salpingoeca rosetta (strain ATCC 50818 / BSB-021)</name>
    <dbReference type="NCBI Taxonomy" id="946362"/>
    <lineage>
        <taxon>Eukaryota</taxon>
        <taxon>Choanoflagellata</taxon>
        <taxon>Craspedida</taxon>
        <taxon>Salpingoecidae</taxon>
        <taxon>Salpingoeca</taxon>
    </lineage>
</organism>
<dbReference type="PANTHER" id="PTHR42879">
    <property type="entry name" value="3-OXOACYL-(ACYL-CARRIER-PROTEIN) REDUCTASE"/>
    <property type="match status" value="1"/>
</dbReference>
<dbReference type="STRING" id="946362.F2UN60"/>
<evidence type="ECO:0000256" key="3">
    <source>
        <dbReference type="ARBA" id="ARBA00048508"/>
    </source>
</evidence>
<evidence type="ECO:0000313" key="6">
    <source>
        <dbReference type="Proteomes" id="UP000007799"/>
    </source>
</evidence>
<dbReference type="eggNOG" id="KOG1200">
    <property type="taxonomic scope" value="Eukaryota"/>
</dbReference>
<dbReference type="Gene3D" id="3.40.50.720">
    <property type="entry name" value="NAD(P)-binding Rossmann-like Domain"/>
    <property type="match status" value="1"/>
</dbReference>
<dbReference type="OrthoDB" id="417891at2759"/>
<dbReference type="InterPro" id="IPR002347">
    <property type="entry name" value="SDR_fam"/>
</dbReference>
<dbReference type="GO" id="GO:0032787">
    <property type="term" value="P:monocarboxylic acid metabolic process"/>
    <property type="evidence" value="ECO:0007669"/>
    <property type="project" value="UniProtKB-ARBA"/>
</dbReference>
<dbReference type="OMA" id="MTLYPSQ"/>
<dbReference type="EMBL" id="GL832983">
    <property type="protein sequence ID" value="EGD78559.1"/>
    <property type="molecule type" value="Genomic_DNA"/>
</dbReference>
<dbReference type="InParanoid" id="F2UN60"/>
<dbReference type="InterPro" id="IPR050259">
    <property type="entry name" value="SDR"/>
</dbReference>
<dbReference type="GO" id="GO:0004316">
    <property type="term" value="F:3-oxoacyl-[acyl-carrier-protein] reductase (NADPH) activity"/>
    <property type="evidence" value="ECO:0007669"/>
    <property type="project" value="UniProtKB-EC"/>
</dbReference>
<dbReference type="RefSeq" id="XP_004989508.1">
    <property type="nucleotide sequence ID" value="XM_004989451.1"/>
</dbReference>
<dbReference type="GO" id="GO:0003858">
    <property type="term" value="F:3-hydroxybutyrate dehydrogenase activity"/>
    <property type="evidence" value="ECO:0007669"/>
    <property type="project" value="InterPro"/>
</dbReference>
<dbReference type="AlphaFoldDB" id="F2UN60"/>
<dbReference type="Pfam" id="PF00106">
    <property type="entry name" value="adh_short"/>
    <property type="match status" value="1"/>
</dbReference>
<dbReference type="InterPro" id="IPR020904">
    <property type="entry name" value="Sc_DH/Rdtase_CS"/>
</dbReference>
<dbReference type="InterPro" id="IPR036291">
    <property type="entry name" value="NAD(P)-bd_dom_sf"/>
</dbReference>
<dbReference type="FunFam" id="3.40.50.720:FF:000084">
    <property type="entry name" value="Short-chain dehydrogenase reductase"/>
    <property type="match status" value="1"/>
</dbReference>
<name>F2UN60_SALR5</name>
<dbReference type="NCBIfam" id="TIGR01963">
    <property type="entry name" value="PHB_DH"/>
    <property type="match status" value="1"/>
</dbReference>